<gene>
    <name evidence="13" type="ORF">LCGC14_0077560</name>
</gene>
<evidence type="ECO:0000256" key="4">
    <source>
        <dbReference type="ARBA" id="ARBA00022645"/>
    </source>
</evidence>
<accession>A0A0F9YLH3</accession>
<organism evidence="13">
    <name type="scientific">marine sediment metagenome</name>
    <dbReference type="NCBI Taxonomy" id="412755"/>
    <lineage>
        <taxon>unclassified sequences</taxon>
        <taxon>metagenomes</taxon>
        <taxon>ecological metagenomes</taxon>
    </lineage>
</organism>
<feature type="domain" description="Peptidase S11 D-Ala-D-Ala carboxypeptidase A C-terminal" evidence="12">
    <location>
        <begin position="293"/>
        <end position="383"/>
    </location>
</feature>
<evidence type="ECO:0000256" key="6">
    <source>
        <dbReference type="ARBA" id="ARBA00022729"/>
    </source>
</evidence>
<dbReference type="InterPro" id="IPR001967">
    <property type="entry name" value="Peptidase_S11_N"/>
</dbReference>
<dbReference type="Pfam" id="PF00768">
    <property type="entry name" value="Peptidase_S11"/>
    <property type="match status" value="1"/>
</dbReference>
<dbReference type="PANTHER" id="PTHR21581">
    <property type="entry name" value="D-ALANYL-D-ALANINE CARBOXYPEPTIDASE"/>
    <property type="match status" value="1"/>
</dbReference>
<dbReference type="PRINTS" id="PR00725">
    <property type="entry name" value="DADACBPTASE1"/>
</dbReference>
<evidence type="ECO:0000256" key="5">
    <source>
        <dbReference type="ARBA" id="ARBA00022670"/>
    </source>
</evidence>
<keyword evidence="5" id="KW-0645">Protease</keyword>
<keyword evidence="10" id="KW-0961">Cell wall biogenesis/degradation</keyword>
<keyword evidence="8" id="KW-0133">Cell shape</keyword>
<dbReference type="PANTHER" id="PTHR21581:SF6">
    <property type="entry name" value="TRAFFICKING PROTEIN PARTICLE COMPLEX SUBUNIT 12"/>
    <property type="match status" value="1"/>
</dbReference>
<keyword evidence="9" id="KW-0573">Peptidoglycan synthesis</keyword>
<dbReference type="Gene3D" id="2.60.410.10">
    <property type="entry name" value="D-Ala-D-Ala carboxypeptidase, C-terminal domain"/>
    <property type="match status" value="1"/>
</dbReference>
<evidence type="ECO:0000256" key="3">
    <source>
        <dbReference type="ARBA" id="ARBA00012448"/>
    </source>
</evidence>
<keyword evidence="7" id="KW-0378">Hydrolase</keyword>
<evidence type="ECO:0000256" key="9">
    <source>
        <dbReference type="ARBA" id="ARBA00022984"/>
    </source>
</evidence>
<dbReference type="UniPathway" id="UPA00219"/>
<dbReference type="InterPro" id="IPR037167">
    <property type="entry name" value="Peptidase_S11_C_sf"/>
</dbReference>
<evidence type="ECO:0000256" key="8">
    <source>
        <dbReference type="ARBA" id="ARBA00022960"/>
    </source>
</evidence>
<dbReference type="AlphaFoldDB" id="A0A0F9YLH3"/>
<comment type="catalytic activity">
    <reaction evidence="11">
        <text>Preferential cleavage: (Ac)2-L-Lys-D-Ala-|-D-Ala. Also transpeptidation of peptidyl-alanyl moieties that are N-acyl substituents of D-alanine.</text>
        <dbReference type="EC" id="3.4.16.4"/>
    </reaction>
</comment>
<evidence type="ECO:0000313" key="13">
    <source>
        <dbReference type="EMBL" id="KKO05484.1"/>
    </source>
</evidence>
<dbReference type="GO" id="GO:0071555">
    <property type="term" value="P:cell wall organization"/>
    <property type="evidence" value="ECO:0007669"/>
    <property type="project" value="UniProtKB-KW"/>
</dbReference>
<evidence type="ECO:0000256" key="11">
    <source>
        <dbReference type="ARBA" id="ARBA00034000"/>
    </source>
</evidence>
<dbReference type="GO" id="GO:0009002">
    <property type="term" value="F:serine-type D-Ala-D-Ala carboxypeptidase activity"/>
    <property type="evidence" value="ECO:0007669"/>
    <property type="project" value="UniProtKB-EC"/>
</dbReference>
<evidence type="ECO:0000256" key="2">
    <source>
        <dbReference type="ARBA" id="ARBA00007164"/>
    </source>
</evidence>
<dbReference type="EC" id="3.4.16.4" evidence="3"/>
<evidence type="ECO:0000259" key="12">
    <source>
        <dbReference type="SMART" id="SM00936"/>
    </source>
</evidence>
<proteinExistence type="inferred from homology"/>
<dbReference type="InterPro" id="IPR012907">
    <property type="entry name" value="Peptidase_S11_C"/>
</dbReference>
<dbReference type="GO" id="GO:0006508">
    <property type="term" value="P:proteolysis"/>
    <property type="evidence" value="ECO:0007669"/>
    <property type="project" value="UniProtKB-KW"/>
</dbReference>
<comment type="pathway">
    <text evidence="1">Cell wall biogenesis; peptidoglycan biosynthesis.</text>
</comment>
<dbReference type="Gene3D" id="3.40.710.10">
    <property type="entry name" value="DD-peptidase/beta-lactamase superfamily"/>
    <property type="match status" value="1"/>
</dbReference>
<comment type="caution">
    <text evidence="13">The sequence shown here is derived from an EMBL/GenBank/DDBJ whole genome shotgun (WGS) entry which is preliminary data.</text>
</comment>
<dbReference type="GO" id="GO:0008360">
    <property type="term" value="P:regulation of cell shape"/>
    <property type="evidence" value="ECO:0007669"/>
    <property type="project" value="UniProtKB-KW"/>
</dbReference>
<evidence type="ECO:0000256" key="1">
    <source>
        <dbReference type="ARBA" id="ARBA00004752"/>
    </source>
</evidence>
<dbReference type="SMART" id="SM00936">
    <property type="entry name" value="PBP5_C"/>
    <property type="match status" value="1"/>
</dbReference>
<dbReference type="SUPFAM" id="SSF56601">
    <property type="entry name" value="beta-lactamase/transpeptidase-like"/>
    <property type="match status" value="1"/>
</dbReference>
<dbReference type="Pfam" id="PF07943">
    <property type="entry name" value="PBP5_C"/>
    <property type="match status" value="1"/>
</dbReference>
<evidence type="ECO:0000256" key="7">
    <source>
        <dbReference type="ARBA" id="ARBA00022801"/>
    </source>
</evidence>
<reference evidence="13" key="1">
    <citation type="journal article" date="2015" name="Nature">
        <title>Complex archaea that bridge the gap between prokaryotes and eukaryotes.</title>
        <authorList>
            <person name="Spang A."/>
            <person name="Saw J.H."/>
            <person name="Jorgensen S.L."/>
            <person name="Zaremba-Niedzwiedzka K."/>
            <person name="Martijn J."/>
            <person name="Lind A.E."/>
            <person name="van Eijk R."/>
            <person name="Schleper C."/>
            <person name="Guy L."/>
            <person name="Ettema T.J."/>
        </authorList>
    </citation>
    <scope>NUCLEOTIDE SEQUENCE</scope>
</reference>
<evidence type="ECO:0000256" key="10">
    <source>
        <dbReference type="ARBA" id="ARBA00023316"/>
    </source>
</evidence>
<keyword evidence="6" id="KW-0732">Signal</keyword>
<keyword evidence="4" id="KW-0121">Carboxypeptidase</keyword>
<protein>
    <recommendedName>
        <fullName evidence="3">serine-type D-Ala-D-Ala carboxypeptidase</fullName>
        <ecNumber evidence="3">3.4.16.4</ecNumber>
    </recommendedName>
</protein>
<comment type="similarity">
    <text evidence="2">Belongs to the peptidase S11 family.</text>
</comment>
<name>A0A0F9YLH3_9ZZZZ</name>
<dbReference type="InterPro" id="IPR018044">
    <property type="entry name" value="Peptidase_S11"/>
</dbReference>
<dbReference type="EMBL" id="LAZR01000019">
    <property type="protein sequence ID" value="KKO05484.1"/>
    <property type="molecule type" value="Genomic_DNA"/>
</dbReference>
<dbReference type="InterPro" id="IPR012338">
    <property type="entry name" value="Beta-lactam/transpept-like"/>
</dbReference>
<sequence>MKGFNGTTGKLFSRRQPRVSAMLSSLLAAVMLMTGIGVSAQSIMPRPPEIAGSSYILIDATTGHVIMEQNSDEALPPASLTKMMTAYIAEVEIDNGNMSYDDLAFISEKAWRTQGSKTFVDVNSRVRIEDLLRGIIIQSGNDASVAMAEHIAGSEAAFADLMNQHARALGMDDSYFVNSSGLDDDGNTNLMSARDLAALARATIVEHPTHYDIYAEREFTFNGITQPNRNTLLFRDPTVDGMKTGWTTQAGYCLVASAQRDGMRLIAVVMGTASEDARVVETQKMLSYGFRFFETYKLYDAGEVVSSERVWSGAQNSVDLGIQEEVLITIPRGRSEDLVATLDTDEVIRGGFAAGDVMGAVEITLDDEVLYAGDVVATQAVERGGFLRRLIDALTLFFMGLFS</sequence>
<dbReference type="GO" id="GO:0009252">
    <property type="term" value="P:peptidoglycan biosynthetic process"/>
    <property type="evidence" value="ECO:0007669"/>
    <property type="project" value="UniProtKB-UniPathway"/>
</dbReference>